<feature type="compositionally biased region" description="Acidic residues" evidence="1">
    <location>
        <begin position="1103"/>
        <end position="1114"/>
    </location>
</feature>
<feature type="compositionally biased region" description="Acidic residues" evidence="1">
    <location>
        <begin position="1017"/>
        <end position="1026"/>
    </location>
</feature>
<sequence length="1754" mass="196443">MPTESDGQGESPPDPAHSGSDQIRPRNRNRRGKQKNNTKFGAASQSKPPSTVEPELKGYYYELPNVDPRVPPFLQVVKAHIAYFVSNRKDASDYLMVGESTSTAKDPFSLPPLVAPNLPDWDNKQEEHDYLKKDKKYEAEKSVRKANEAALCAMLKRHCSAAFLSAAESHPKWGTVIANNSSMDMLKVFQIVAATGGSTNVDPTMMGVEAQRKAYTCKQKENQTNAEYLQVFMQLSNTARFCDCPMGASLSRLIQETGKSDPTLAELRAVEEKVVEKEMAMAFLLGADRKRYGGLIAQANNARLFSGSDTFPTTMSGAIELLNNSKPLVASYHSSIRSSEIGASFLADGQPSTESGTGGRGGGPNGRSGGGRNGGRGSSGRGGRGRDFERRPNRNHEQHETHITDTSNNNNNDEVDEYLTTEEPSDSTNPVNTDSIAVDEDVSTTEHLFLHSNNKSYVKLIPKRHPQSGLPVTWIVLDTGSTANIFCNRSLLQNIHKVQHGLKVRCNAGVVQLNMKGYFGDYPDPVWFNPDGIANILSFHDVNKHYHVVYDNRGADRFVVDFGGTKKVEFLPTDKGLYHIDLDDYCKTSWTFLETVKEQKAKHTKAAVMRAAQARHIQNIIGRPGDRRFTDIVNKNLLRDCPVTAEDIRVAHNIYGPNLGSLKGKTTSRNDSHVRTEVGPIPDHIQQLYSEVTLAIDILFVNKVPFLVSISRHLKFGTVERLTNRRIKTITDSMRKVFELYSRRNFKVTCILGDPEFEPLKQQFPNIQVDCCGADEHVPEVERFIRTIKDRVRSTYNMLPFRRIPKLILEHMIRNAVFWLNAFPALDGVSDTLSPKYIVTGRNVNMKLHVRTEFGAYVQTHEEHSNDMRARTLGAICLGPTGAAQGSHYFMSVATGKRITRQHWTPLPMPTDVIEAVSNRGLQQGMPTTLTFADRHGRELIDDDDEVDDDHDSLYSSSDASATHTHTDDDDISYDSDASDVTLPPPQTPVDDDASAYDDNNSVDDADENDTTHSNDSDTDDPDNDQPPDNAGILPAGVNEHQLQQHQPQFPDENTGVNARNTGVDARNTGVGRGNTGVDARNTGVGSISTQMDPQDGGSTTSDDSDYSSEDDDAREQAAADTQLDELIEEIQQEVQQEVQELQNLTQNQNQQQINDDMDRAYGERGHGRNLRPRKYPTTHGDHQVLIQVPHRDEPVPEYTEMVTLFHHEVAFLTEQMSAKKGLKVFGESGAEAIVAEMHQIHYRNVLSPKYRSQLTPEQRRNALRYLMFLKEKRCGKVKARGCADGRRQRLYKTKEETSAPTVRTESFMITCAIDAKEGRKVMTIDIPGAFMQADTDEIIHVKFEGEIAELLTKVDPALYTKYVAYEGKKPVIYAQLNKNLYGTLQGALCWWKNLSGFLVDELGYEANPYDSCVVNKMINGKQCTIIWHVDDLKVSHMEQEVLEDIASRLSERYGKEAPLTIQRGDVHEYLGVTIDFSEKGKVKFSMDDYVDRLLEETPEDMKGLATSPAANHLFQVKNEPVLLDSKRAELFHHITAKLLYLCKRVRGDLMTAVAFLTTRVSKPDEDDYAKLGRSIKYLRATKYMPLTIELDDKFVMQWWVDASFAVHKDMKSHTGAVLTMGKGAIIAISTKQKINTDSSTVAELVGVHDALPMIMWSRYFIISQGYEVVDNIIHQDNQSAMLLEKNGRSSCGRKTRALDVRYFSITDKIKSGFMRVLHCPTAKMLGDFFTKPTQGTLFRTFRNLIMNPSDQYS</sequence>
<feature type="compositionally biased region" description="Polar residues" evidence="1">
    <location>
        <begin position="1084"/>
        <end position="1093"/>
    </location>
</feature>
<feature type="compositionally biased region" description="Acidic residues" evidence="1">
    <location>
        <begin position="990"/>
        <end position="1009"/>
    </location>
</feature>
<evidence type="ECO:0000256" key="1">
    <source>
        <dbReference type="SAM" id="MobiDB-lite"/>
    </source>
</evidence>
<dbReference type="Pfam" id="PF07727">
    <property type="entry name" value="RVT_2"/>
    <property type="match status" value="1"/>
</dbReference>
<feature type="region of interest" description="Disordered" evidence="1">
    <location>
        <begin position="346"/>
        <end position="415"/>
    </location>
</feature>
<evidence type="ECO:0000313" key="3">
    <source>
        <dbReference type="EMBL" id="CAJ1939333.1"/>
    </source>
</evidence>
<feature type="compositionally biased region" description="Basic residues" evidence="1">
    <location>
        <begin position="25"/>
        <end position="36"/>
    </location>
</feature>
<evidence type="ECO:0000259" key="2">
    <source>
        <dbReference type="Pfam" id="PF07727"/>
    </source>
</evidence>
<feature type="region of interest" description="Disordered" evidence="1">
    <location>
        <begin position="1"/>
        <end position="53"/>
    </location>
</feature>
<feature type="domain" description="Reverse transcriptase Ty1/copia-type" evidence="2">
    <location>
        <begin position="1269"/>
        <end position="1497"/>
    </location>
</feature>
<feature type="compositionally biased region" description="Basic and acidic residues" evidence="1">
    <location>
        <begin position="384"/>
        <end position="403"/>
    </location>
</feature>
<comment type="caution">
    <text evidence="3">The sequence shown here is derived from an EMBL/GenBank/DDBJ whole genome shotgun (WGS) entry which is preliminary data.</text>
</comment>
<feature type="compositionally biased region" description="Gly residues" evidence="1">
    <location>
        <begin position="356"/>
        <end position="382"/>
    </location>
</feature>
<dbReference type="CDD" id="cd09272">
    <property type="entry name" value="RNase_HI_RT_Ty1"/>
    <property type="match status" value="1"/>
</dbReference>
<gene>
    <name evidence="3" type="ORF">CYCCA115_LOCUS6544</name>
</gene>
<protein>
    <recommendedName>
        <fullName evidence="2">Reverse transcriptase Ty1/copia-type domain-containing protein</fullName>
    </recommendedName>
</protein>
<feature type="region of interest" description="Disordered" evidence="1">
    <location>
        <begin position="942"/>
        <end position="1120"/>
    </location>
</feature>
<feature type="compositionally biased region" description="Acidic residues" evidence="1">
    <location>
        <begin position="942"/>
        <end position="951"/>
    </location>
</feature>
<feature type="compositionally biased region" description="Acidic residues" evidence="1">
    <location>
        <begin position="968"/>
        <end position="978"/>
    </location>
</feature>
<name>A0AAD2CS73_9STRA</name>
<accession>A0AAD2CS73</accession>
<proteinExistence type="predicted"/>
<organism evidence="3 4">
    <name type="scientific">Cylindrotheca closterium</name>
    <dbReference type="NCBI Taxonomy" id="2856"/>
    <lineage>
        <taxon>Eukaryota</taxon>
        <taxon>Sar</taxon>
        <taxon>Stramenopiles</taxon>
        <taxon>Ochrophyta</taxon>
        <taxon>Bacillariophyta</taxon>
        <taxon>Bacillariophyceae</taxon>
        <taxon>Bacillariophycidae</taxon>
        <taxon>Bacillariales</taxon>
        <taxon>Bacillariaceae</taxon>
        <taxon>Cylindrotheca</taxon>
    </lineage>
</organism>
<dbReference type="InterPro" id="IPR013103">
    <property type="entry name" value="RVT_2"/>
</dbReference>
<reference evidence="3" key="1">
    <citation type="submission" date="2023-08" db="EMBL/GenBank/DDBJ databases">
        <authorList>
            <person name="Audoor S."/>
            <person name="Bilcke G."/>
        </authorList>
    </citation>
    <scope>NUCLEOTIDE SEQUENCE</scope>
</reference>
<feature type="compositionally biased region" description="Low complexity" evidence="1">
    <location>
        <begin position="954"/>
        <end position="964"/>
    </location>
</feature>
<keyword evidence="4" id="KW-1185">Reference proteome</keyword>
<evidence type="ECO:0000313" key="4">
    <source>
        <dbReference type="Proteomes" id="UP001295423"/>
    </source>
</evidence>
<dbReference type="Proteomes" id="UP001295423">
    <property type="component" value="Unassembled WGS sequence"/>
</dbReference>
<dbReference type="EMBL" id="CAKOGP040000779">
    <property type="protein sequence ID" value="CAJ1939333.1"/>
    <property type="molecule type" value="Genomic_DNA"/>
</dbReference>